<sequence>MDINEHRDWLVNFYKQRNWYEYSPLIRMNYLNGEMGELNRAVIAYEIGRDHPGEADKNHDQRLADIKEEMADVLDQVLILSNKYDISVSDLLEQSETKFKKRFDL</sequence>
<dbReference type="PANTHER" id="PTHR42692">
    <property type="entry name" value="NUCLEOTIDE PYROPHOSPHOHYDROLASE"/>
    <property type="match status" value="1"/>
</dbReference>
<protein>
    <submittedName>
        <fullName evidence="2">MazG-like family protein</fullName>
    </submittedName>
</protein>
<name>A0ABY5BT95_9LACO</name>
<dbReference type="SUPFAM" id="SSF101386">
    <property type="entry name" value="all-alpha NTP pyrophosphatases"/>
    <property type="match status" value="1"/>
</dbReference>
<proteinExistence type="predicted"/>
<dbReference type="RefSeq" id="WP_252797631.1">
    <property type="nucleotide sequence ID" value="NZ_CP097118.1"/>
</dbReference>
<gene>
    <name evidence="2" type="ORF">M3M39_02380</name>
</gene>
<evidence type="ECO:0000313" key="3">
    <source>
        <dbReference type="Proteomes" id="UP001057025"/>
    </source>
</evidence>
<feature type="domain" description="NTP pyrophosphohydrolase MazG-like" evidence="1">
    <location>
        <begin position="28"/>
        <end position="102"/>
    </location>
</feature>
<reference evidence="2" key="1">
    <citation type="submission" date="2022-05" db="EMBL/GenBank/DDBJ databases">
        <authorList>
            <person name="Oliphant S.A."/>
            <person name="Watson-Haigh N.S."/>
            <person name="Sumby K.M."/>
            <person name="Gardner J.M."/>
            <person name="Jiranek V."/>
        </authorList>
    </citation>
    <scope>NUCLEOTIDE SEQUENCE</scope>
    <source>
        <strain evidence="2">KI11_C11</strain>
    </source>
</reference>
<dbReference type="EMBL" id="CP097118">
    <property type="protein sequence ID" value="USS88345.1"/>
    <property type="molecule type" value="Genomic_DNA"/>
</dbReference>
<dbReference type="CDD" id="cd11523">
    <property type="entry name" value="NTP-PPase"/>
    <property type="match status" value="1"/>
</dbReference>
<dbReference type="InterPro" id="IPR011411">
    <property type="entry name" value="MazG-related_YvdC"/>
</dbReference>
<organism evidence="2 3">
    <name type="scientific">Fructilactobacillus hinvesii</name>
    <dbReference type="NCBI Taxonomy" id="2940300"/>
    <lineage>
        <taxon>Bacteria</taxon>
        <taxon>Bacillati</taxon>
        <taxon>Bacillota</taxon>
        <taxon>Bacilli</taxon>
        <taxon>Lactobacillales</taxon>
        <taxon>Lactobacillaceae</taxon>
        <taxon>Fructilactobacillus</taxon>
    </lineage>
</organism>
<dbReference type="InterPro" id="IPR047046">
    <property type="entry name" value="YpjD/YvdC"/>
</dbReference>
<dbReference type="Pfam" id="PF03819">
    <property type="entry name" value="MazG"/>
    <property type="match status" value="1"/>
</dbReference>
<keyword evidence="3" id="KW-1185">Reference proteome</keyword>
<dbReference type="PIRSF" id="PIRSF036521">
    <property type="entry name" value="UCP036521_pph"/>
    <property type="match status" value="1"/>
</dbReference>
<evidence type="ECO:0000259" key="1">
    <source>
        <dbReference type="Pfam" id="PF03819"/>
    </source>
</evidence>
<accession>A0ABY5BT95</accession>
<dbReference type="Gene3D" id="1.10.287.1080">
    <property type="entry name" value="MazG-like"/>
    <property type="match status" value="1"/>
</dbReference>
<dbReference type="Proteomes" id="UP001057025">
    <property type="component" value="Chromosome"/>
</dbReference>
<evidence type="ECO:0000313" key="2">
    <source>
        <dbReference type="EMBL" id="USS88345.1"/>
    </source>
</evidence>
<dbReference type="PANTHER" id="PTHR42692:SF2">
    <property type="entry name" value="IG HYPOTHETICAL 16995"/>
    <property type="match status" value="1"/>
</dbReference>
<dbReference type="InterPro" id="IPR004518">
    <property type="entry name" value="MazG-like_dom"/>
</dbReference>